<evidence type="ECO:0000313" key="2">
    <source>
        <dbReference type="EMBL" id="PWV00675.1"/>
    </source>
</evidence>
<comment type="caution">
    <text evidence="2">The sequence shown here is derived from an EMBL/GenBank/DDBJ whole genome shotgun (WGS) entry which is preliminary data.</text>
</comment>
<protein>
    <recommendedName>
        <fullName evidence="4">Transmembrane protein</fullName>
    </recommendedName>
</protein>
<sequence length="281" mass="31350">MMRRIIHSTASSQATLHFPVPSRMGVIPAPYRSSAFYTARRTFFGMLRPKARQVKVEDVLFDKQATHYTGTIFGFSADAVIFYAKTGATVCAIIVIVAVFLKGYAMLSRFSLATVARLGFMSGFLCSAVLYTVIIAVIRRFRINPNAVYNQSIALVMRNEKVVQHLGSHPRTGDFKAYCQSGGFRLPLIRRIRSGSYELSDLLGLKQRKLQMMFILRNPANGKEGFVTCDVRRETTGFMSSTNTFKSLAVTLTDSTRTSAPQTIVVIGRPEDVVYRGLMKL</sequence>
<keyword evidence="1" id="KW-0472">Membrane</keyword>
<reference evidence="2 3" key="1">
    <citation type="journal article" date="2018" name="Microb. Genom.">
        <title>Expanding an expanded genome: long-read sequencing of Trypanosoma cruzi.</title>
        <authorList>
            <person name="Berna L."/>
            <person name="Rodriguez M."/>
            <person name="Chiribao M.L."/>
            <person name="Parodi-Talice A."/>
            <person name="Pita S."/>
            <person name="Rijo G."/>
            <person name="Alvarez-Valin F."/>
            <person name="Robello C."/>
        </authorList>
    </citation>
    <scope>NUCLEOTIDE SEQUENCE [LARGE SCALE GENOMIC DNA]</scope>
    <source>
        <strain evidence="2 3">Dm28c</strain>
    </source>
</reference>
<dbReference type="Proteomes" id="UP000246121">
    <property type="component" value="Unassembled WGS sequence"/>
</dbReference>
<gene>
    <name evidence="2" type="ORF">C4B63_6g165</name>
</gene>
<dbReference type="VEuPathDB" id="TriTrypDB:TcCLB.506587.70"/>
<accession>A0A2V2VX55</accession>
<dbReference type="EMBL" id="PRFA01000006">
    <property type="protein sequence ID" value="PWV00675.1"/>
    <property type="molecule type" value="Genomic_DNA"/>
</dbReference>
<keyword evidence="1" id="KW-0812">Transmembrane</keyword>
<dbReference type="VEuPathDB" id="TriTrypDB:TcCL_NonESM06761"/>
<dbReference type="VEuPathDB" id="TriTrypDB:C3747_123g147"/>
<dbReference type="VEuPathDB" id="TriTrypDB:Tc_MARK_1326"/>
<dbReference type="VEuPathDB" id="TriTrypDB:BCY84_15803"/>
<dbReference type="OrthoDB" id="271145at2759"/>
<dbReference type="VEuPathDB" id="TriTrypDB:TcCLB.506929.30"/>
<dbReference type="VEuPathDB" id="TriTrypDB:TcBrA4_0078620"/>
<feature type="transmembrane region" description="Helical" evidence="1">
    <location>
        <begin position="118"/>
        <end position="138"/>
    </location>
</feature>
<dbReference type="VEuPathDB" id="TriTrypDB:C4B63_6g165"/>
<organism evidence="2 3">
    <name type="scientific">Trypanosoma cruzi</name>
    <dbReference type="NCBI Taxonomy" id="5693"/>
    <lineage>
        <taxon>Eukaryota</taxon>
        <taxon>Discoba</taxon>
        <taxon>Euglenozoa</taxon>
        <taxon>Kinetoplastea</taxon>
        <taxon>Metakinetoplastina</taxon>
        <taxon>Trypanosomatida</taxon>
        <taxon>Trypanosomatidae</taxon>
        <taxon>Trypanosoma</taxon>
        <taxon>Schizotrypanum</taxon>
    </lineage>
</organism>
<proteinExistence type="predicted"/>
<feature type="transmembrane region" description="Helical" evidence="1">
    <location>
        <begin position="82"/>
        <end position="106"/>
    </location>
</feature>
<keyword evidence="1" id="KW-1133">Transmembrane helix</keyword>
<evidence type="ECO:0000313" key="3">
    <source>
        <dbReference type="Proteomes" id="UP000246121"/>
    </source>
</evidence>
<dbReference type="VEuPathDB" id="TriTrypDB:TcG_05914"/>
<dbReference type="VEuPathDB" id="TriTrypDB:TCDM_08397"/>
<evidence type="ECO:0008006" key="4">
    <source>
        <dbReference type="Google" id="ProtNLM"/>
    </source>
</evidence>
<dbReference type="VEuPathDB" id="TriTrypDB:TcYC6_0012810"/>
<dbReference type="VEuPathDB" id="TriTrypDB:TCSYLVIO_002591"/>
<dbReference type="VEuPathDB" id="TriTrypDB:ECC02_006265"/>
<name>A0A2V2VX55_TRYCR</name>
<evidence type="ECO:0000256" key="1">
    <source>
        <dbReference type="SAM" id="Phobius"/>
    </source>
</evidence>
<dbReference type="AlphaFoldDB" id="A0A2V2VX55"/>